<dbReference type="Proteomes" id="UP000182725">
    <property type="component" value="Unassembled WGS sequence"/>
</dbReference>
<proteinExistence type="predicted"/>
<accession>A0A1H5FER9</accession>
<name>A0A1H5FER9_9MICC</name>
<protein>
    <submittedName>
        <fullName evidence="1">Uncharacterized protein</fullName>
    </submittedName>
</protein>
<evidence type="ECO:0000313" key="1">
    <source>
        <dbReference type="EMBL" id="SEE01911.1"/>
    </source>
</evidence>
<gene>
    <name evidence="1" type="ORF">SAMN04489740_0492</name>
</gene>
<organism evidence="1 2">
    <name type="scientific">Arthrobacter alpinus</name>
    <dbReference type="NCBI Taxonomy" id="656366"/>
    <lineage>
        <taxon>Bacteria</taxon>
        <taxon>Bacillati</taxon>
        <taxon>Actinomycetota</taxon>
        <taxon>Actinomycetes</taxon>
        <taxon>Micrococcales</taxon>
        <taxon>Micrococcaceae</taxon>
        <taxon>Arthrobacter</taxon>
    </lineage>
</organism>
<dbReference type="AlphaFoldDB" id="A0A1H5FER9"/>
<dbReference type="EMBL" id="FNTV01000001">
    <property type="protein sequence ID" value="SEE01911.1"/>
    <property type="molecule type" value="Genomic_DNA"/>
</dbReference>
<evidence type="ECO:0000313" key="2">
    <source>
        <dbReference type="Proteomes" id="UP000182725"/>
    </source>
</evidence>
<reference evidence="1 2" key="1">
    <citation type="submission" date="2016-10" db="EMBL/GenBank/DDBJ databases">
        <authorList>
            <person name="de Groot N.N."/>
        </authorList>
    </citation>
    <scope>NUCLEOTIDE SEQUENCE [LARGE SCALE GENOMIC DNA]</scope>
    <source>
        <strain evidence="1 2">DSM 22274</strain>
    </source>
</reference>
<sequence>MVPRLICKVYSAFGTQTLAVFPAHRLERQGGYHCVPQHRFKIDRIVLDPTLLIFFLFKEFRGRLLVEEKFLHIDFKFILEGLQAAGALTCHFDKYVARHQNSFMDGLKTEFQIQNGSGRRANERSAKFFRHRYTFFELPHAARAAPELPYTNGEGRAMVGLVAQRGFANENSCKNI</sequence>